<evidence type="ECO:0008006" key="3">
    <source>
        <dbReference type="Google" id="ProtNLM"/>
    </source>
</evidence>
<organism evidence="1 2">
    <name type="scientific">candidate division WWE3 bacterium CG06_land_8_20_14_3_00_42_16</name>
    <dbReference type="NCBI Taxonomy" id="1975083"/>
    <lineage>
        <taxon>Bacteria</taxon>
        <taxon>Katanobacteria</taxon>
    </lineage>
</organism>
<name>A0A2M7AM69_UNCKA</name>
<dbReference type="AlphaFoldDB" id="A0A2M7AM69"/>
<evidence type="ECO:0000313" key="2">
    <source>
        <dbReference type="Proteomes" id="UP000229916"/>
    </source>
</evidence>
<reference evidence="2" key="1">
    <citation type="submission" date="2017-09" db="EMBL/GenBank/DDBJ databases">
        <title>Depth-based differentiation of microbial function through sediment-hosted aquifers and enrichment of novel symbionts in the deep terrestrial subsurface.</title>
        <authorList>
            <person name="Probst A.J."/>
            <person name="Ladd B."/>
            <person name="Jarett J.K."/>
            <person name="Geller-Mcgrath D.E."/>
            <person name="Sieber C.M.K."/>
            <person name="Emerson J.B."/>
            <person name="Anantharaman K."/>
            <person name="Thomas B.C."/>
            <person name="Malmstrom R."/>
            <person name="Stieglmeier M."/>
            <person name="Klingl A."/>
            <person name="Woyke T."/>
            <person name="Ryan C.M."/>
            <person name="Banfield J.F."/>
        </authorList>
    </citation>
    <scope>NUCLEOTIDE SEQUENCE [LARGE SCALE GENOMIC DNA]</scope>
</reference>
<gene>
    <name evidence="1" type="ORF">COS81_03855</name>
</gene>
<dbReference type="EMBL" id="PEWD01000072">
    <property type="protein sequence ID" value="PIU68473.1"/>
    <property type="molecule type" value="Genomic_DNA"/>
</dbReference>
<accession>A0A2M7AM69</accession>
<comment type="caution">
    <text evidence="1">The sequence shown here is derived from an EMBL/GenBank/DDBJ whole genome shotgun (WGS) entry which is preliminary data.</text>
</comment>
<evidence type="ECO:0000313" key="1">
    <source>
        <dbReference type="EMBL" id="PIU68473.1"/>
    </source>
</evidence>
<proteinExistence type="predicted"/>
<sequence>MNYQKYSPKRPIKSFQDLEVYQTVVNGAAEIFNRCREDMAAKTTEAVTESQSKAPLAVEEDELITELKGKIRRNLLECVLALPGQIARAHSLRFSELAQALRLLDEAMLQCNCAVVYLEQYRDLANHKVELEFFERQARKYLTVRWKIMHLLRSWQKFAEIQKP</sequence>
<dbReference type="Proteomes" id="UP000229916">
    <property type="component" value="Unassembled WGS sequence"/>
</dbReference>
<protein>
    <recommendedName>
        <fullName evidence="3">Four helix bundle protein</fullName>
    </recommendedName>
</protein>